<sequence length="262" mass="28973">MPPGKGISETPSADHVRRYLEAYEQRYRLPVRRPNTVTGVDRDPEGDGFRVVTDQGSWSARVVISATGTWGRPFWPRYPGMATFRGHQLHTQHYRRADDFQGARVLVVGGGNSAAQITADLAGRHDGTVTWLTLRPPRYLPDDVDGRALFDIATRAVRNPDPAQKGVASLGDIVAVPTVRAARDRGLLNAQPMFDRLTSTGVAWDDPPRRLDADVMIWCTGFRPDIPHLAALGLTRHHGHPATDSNLPTRSVDHGMGVRRRL</sequence>
<evidence type="ECO:0000256" key="2">
    <source>
        <dbReference type="SAM" id="MobiDB-lite"/>
    </source>
</evidence>
<dbReference type="SUPFAM" id="SSF51905">
    <property type="entry name" value="FAD/NAD(P)-binding domain"/>
    <property type="match status" value="1"/>
</dbReference>
<feature type="region of interest" description="Disordered" evidence="2">
    <location>
        <begin position="238"/>
        <end position="262"/>
    </location>
</feature>
<dbReference type="RefSeq" id="WP_344812500.1">
    <property type="nucleotide sequence ID" value="NZ_BAAAYX010000007.1"/>
</dbReference>
<dbReference type="InterPro" id="IPR036188">
    <property type="entry name" value="FAD/NAD-bd_sf"/>
</dbReference>
<dbReference type="Proteomes" id="UP001500051">
    <property type="component" value="Unassembled WGS sequence"/>
</dbReference>
<dbReference type="PRINTS" id="PR00469">
    <property type="entry name" value="PNDRDTASEII"/>
</dbReference>
<evidence type="ECO:0000256" key="1">
    <source>
        <dbReference type="ARBA" id="ARBA00023002"/>
    </source>
</evidence>
<dbReference type="PANTHER" id="PTHR43539:SF78">
    <property type="entry name" value="FLAVIN-CONTAINING MONOOXYGENASE"/>
    <property type="match status" value="1"/>
</dbReference>
<dbReference type="EMBL" id="BAAAYX010000007">
    <property type="protein sequence ID" value="GAA3704923.1"/>
    <property type="molecule type" value="Genomic_DNA"/>
</dbReference>
<evidence type="ECO:0000313" key="3">
    <source>
        <dbReference type="EMBL" id="GAA3704923.1"/>
    </source>
</evidence>
<comment type="caution">
    <text evidence="3">The sequence shown here is derived from an EMBL/GenBank/DDBJ whole genome shotgun (WGS) entry which is preliminary data.</text>
</comment>
<keyword evidence="4" id="KW-1185">Reference proteome</keyword>
<proteinExistence type="predicted"/>
<dbReference type="Gene3D" id="3.50.50.60">
    <property type="entry name" value="FAD/NAD(P)-binding domain"/>
    <property type="match status" value="1"/>
</dbReference>
<dbReference type="Pfam" id="PF13738">
    <property type="entry name" value="Pyr_redox_3"/>
    <property type="match status" value="1"/>
</dbReference>
<reference evidence="4" key="1">
    <citation type="journal article" date="2019" name="Int. J. Syst. Evol. Microbiol.">
        <title>The Global Catalogue of Microorganisms (GCM) 10K type strain sequencing project: providing services to taxonomists for standard genome sequencing and annotation.</title>
        <authorList>
            <consortium name="The Broad Institute Genomics Platform"/>
            <consortium name="The Broad Institute Genome Sequencing Center for Infectious Disease"/>
            <person name="Wu L."/>
            <person name="Ma J."/>
        </authorList>
    </citation>
    <scope>NUCLEOTIDE SEQUENCE [LARGE SCALE GENOMIC DNA]</scope>
    <source>
        <strain evidence="4">JCM 16548</strain>
    </source>
</reference>
<evidence type="ECO:0000313" key="4">
    <source>
        <dbReference type="Proteomes" id="UP001500051"/>
    </source>
</evidence>
<dbReference type="InterPro" id="IPR050982">
    <property type="entry name" value="Auxin_biosynth/cation_transpt"/>
</dbReference>
<protein>
    <submittedName>
        <fullName evidence="3">Uncharacterized protein</fullName>
    </submittedName>
</protein>
<name>A0ABP7DJ68_9ACTN</name>
<accession>A0ABP7DJ68</accession>
<gene>
    <name evidence="3" type="ORF">GCM10022204_22980</name>
</gene>
<organism evidence="3 4">
    <name type="scientific">Microlunatus aurantiacus</name>
    <dbReference type="NCBI Taxonomy" id="446786"/>
    <lineage>
        <taxon>Bacteria</taxon>
        <taxon>Bacillati</taxon>
        <taxon>Actinomycetota</taxon>
        <taxon>Actinomycetes</taxon>
        <taxon>Propionibacteriales</taxon>
        <taxon>Propionibacteriaceae</taxon>
        <taxon>Microlunatus</taxon>
    </lineage>
</organism>
<keyword evidence="1" id="KW-0560">Oxidoreductase</keyword>
<dbReference type="PANTHER" id="PTHR43539">
    <property type="entry name" value="FLAVIN-BINDING MONOOXYGENASE-LIKE PROTEIN (AFU_ORTHOLOGUE AFUA_4G09220)"/>
    <property type="match status" value="1"/>
</dbReference>